<organism evidence="2 3">
    <name type="scientific">Pseudomonas brassicacearum</name>
    <dbReference type="NCBI Taxonomy" id="930166"/>
    <lineage>
        <taxon>Bacteria</taxon>
        <taxon>Pseudomonadati</taxon>
        <taxon>Pseudomonadota</taxon>
        <taxon>Gammaproteobacteria</taxon>
        <taxon>Pseudomonadales</taxon>
        <taxon>Pseudomonadaceae</taxon>
        <taxon>Pseudomonas</taxon>
    </lineage>
</organism>
<dbReference type="RefSeq" id="WP_123583541.1">
    <property type="nucleotide sequence ID" value="NZ_MOBI01000020.1"/>
</dbReference>
<keyword evidence="1" id="KW-0472">Membrane</keyword>
<feature type="transmembrane region" description="Helical" evidence="1">
    <location>
        <begin position="12"/>
        <end position="32"/>
    </location>
</feature>
<feature type="transmembrane region" description="Helical" evidence="1">
    <location>
        <begin position="44"/>
        <end position="65"/>
    </location>
</feature>
<comment type="caution">
    <text evidence="2">The sequence shown here is derived from an EMBL/GenBank/DDBJ whole genome shotgun (WGS) entry which is preliminary data.</text>
</comment>
<keyword evidence="1" id="KW-1133">Transmembrane helix</keyword>
<evidence type="ECO:0000256" key="1">
    <source>
        <dbReference type="SAM" id="Phobius"/>
    </source>
</evidence>
<feature type="transmembrane region" description="Helical" evidence="1">
    <location>
        <begin position="85"/>
        <end position="109"/>
    </location>
</feature>
<accession>A0A423GNX9</accession>
<proteinExistence type="predicted"/>
<evidence type="ECO:0000313" key="3">
    <source>
        <dbReference type="Proteomes" id="UP000284684"/>
    </source>
</evidence>
<evidence type="ECO:0000313" key="2">
    <source>
        <dbReference type="EMBL" id="ROM94408.1"/>
    </source>
</evidence>
<protein>
    <submittedName>
        <fullName evidence="2">Uncharacterized protein</fullName>
    </submittedName>
</protein>
<keyword evidence="1" id="KW-0812">Transmembrane</keyword>
<dbReference type="EMBL" id="MOBI01000020">
    <property type="protein sequence ID" value="ROM94408.1"/>
    <property type="molecule type" value="Genomic_DNA"/>
</dbReference>
<dbReference type="Proteomes" id="UP000284684">
    <property type="component" value="Unassembled WGS sequence"/>
</dbReference>
<sequence>MNFLNTASSLVSQFFSTGFMALLLTGIAIFVVRIDVYSERNWVYGVLALLLAVLIIAPHGWNVVFPPDMRDWASLMESRDKASEASLFKADLFGVLFGAGAAFIGWLMLREKRW</sequence>
<name>A0A423GNX9_9PSED</name>
<reference evidence="2 3" key="1">
    <citation type="submission" date="2016-10" db="EMBL/GenBank/DDBJ databases">
        <title>Comparative genome analysis of multiple Pseudomonas spp. focuses on biocontrol and plant growth promoting traits.</title>
        <authorList>
            <person name="Tao X.-Y."/>
            <person name="Taylor C.G."/>
        </authorList>
    </citation>
    <scope>NUCLEOTIDE SEQUENCE [LARGE SCALE GENOMIC DNA]</scope>
    <source>
        <strain evidence="2 3">37D10</strain>
    </source>
</reference>
<gene>
    <name evidence="2" type="ORF">BK658_17790</name>
</gene>
<dbReference type="AlphaFoldDB" id="A0A423GNX9"/>